<reference evidence="4" key="1">
    <citation type="journal article" date="2014" name="Front. Microbiol.">
        <title>High frequency of phylogenetically diverse reductive dehalogenase-homologous genes in deep subseafloor sedimentary metagenomes.</title>
        <authorList>
            <person name="Kawai M."/>
            <person name="Futagami T."/>
            <person name="Toyoda A."/>
            <person name="Takaki Y."/>
            <person name="Nishi S."/>
            <person name="Hori S."/>
            <person name="Arai W."/>
            <person name="Tsubouchi T."/>
            <person name="Morono Y."/>
            <person name="Uchiyama I."/>
            <person name="Ito T."/>
            <person name="Fujiyama A."/>
            <person name="Inagaki F."/>
            <person name="Takami H."/>
        </authorList>
    </citation>
    <scope>NUCLEOTIDE SEQUENCE</scope>
    <source>
        <strain evidence="4">Expedition CK06-06</strain>
    </source>
</reference>
<dbReference type="SUPFAM" id="SSF51905">
    <property type="entry name" value="FAD/NAD(P)-binding domain"/>
    <property type="match status" value="1"/>
</dbReference>
<accession>X0VT36</accession>
<dbReference type="InterPro" id="IPR030664">
    <property type="entry name" value="SdhA/FrdA/AprA"/>
</dbReference>
<feature type="non-terminal residue" evidence="4">
    <location>
        <position position="190"/>
    </location>
</feature>
<keyword evidence="2" id="KW-0560">Oxidoreductase</keyword>
<gene>
    <name evidence="4" type="ORF">S01H1_54982</name>
</gene>
<protein>
    <recommendedName>
        <fullName evidence="3">FAD-dependent oxidoreductase 2 FAD-binding domain-containing protein</fullName>
    </recommendedName>
</protein>
<organism evidence="4">
    <name type="scientific">marine sediment metagenome</name>
    <dbReference type="NCBI Taxonomy" id="412755"/>
    <lineage>
        <taxon>unclassified sequences</taxon>
        <taxon>metagenomes</taxon>
        <taxon>ecological metagenomes</taxon>
    </lineage>
</organism>
<keyword evidence="1" id="KW-0285">Flavoprotein</keyword>
<dbReference type="GO" id="GO:0016491">
    <property type="term" value="F:oxidoreductase activity"/>
    <property type="evidence" value="ECO:0007669"/>
    <property type="project" value="UniProtKB-KW"/>
</dbReference>
<proteinExistence type="predicted"/>
<sequence length="190" mass="20995">MGYTPELKDFIKRVEKTRPERVKRKKEGKEFTAMALEEREKVLKAHHPDHKEGSRREIRIGVNKGYAISPEIVDILEAKSRVNPELIDLSNPKYETDVLVIGGGGAGTSTALLAREHGAKVIIATKLRNGDANTIMAEGGIQGATKLEKDSPYLHYLDVIGGGHFKNIPELAEALVMDAPETLQWLENMG</sequence>
<dbReference type="PANTHER" id="PTHR11632">
    <property type="entry name" value="SUCCINATE DEHYDROGENASE 2 FLAVOPROTEIN SUBUNIT"/>
    <property type="match status" value="1"/>
</dbReference>
<dbReference type="InterPro" id="IPR036188">
    <property type="entry name" value="FAD/NAD-bd_sf"/>
</dbReference>
<evidence type="ECO:0000256" key="1">
    <source>
        <dbReference type="ARBA" id="ARBA00022630"/>
    </source>
</evidence>
<name>X0VT36_9ZZZZ</name>
<evidence type="ECO:0000259" key="3">
    <source>
        <dbReference type="Pfam" id="PF00890"/>
    </source>
</evidence>
<feature type="domain" description="FAD-dependent oxidoreductase 2 FAD-binding" evidence="3">
    <location>
        <begin position="97"/>
        <end position="190"/>
    </location>
</feature>
<evidence type="ECO:0000256" key="2">
    <source>
        <dbReference type="ARBA" id="ARBA00023002"/>
    </source>
</evidence>
<dbReference type="PANTHER" id="PTHR11632:SF51">
    <property type="entry name" value="SUCCINATE DEHYDROGENASE [UBIQUINONE] FLAVOPROTEIN SUBUNIT, MITOCHONDRIAL"/>
    <property type="match status" value="1"/>
</dbReference>
<dbReference type="Pfam" id="PF00890">
    <property type="entry name" value="FAD_binding_2"/>
    <property type="match status" value="1"/>
</dbReference>
<evidence type="ECO:0000313" key="4">
    <source>
        <dbReference type="EMBL" id="GAG21574.1"/>
    </source>
</evidence>
<dbReference type="InterPro" id="IPR003953">
    <property type="entry name" value="FAD-dep_OxRdtase_2_FAD-bd"/>
</dbReference>
<comment type="caution">
    <text evidence="4">The sequence shown here is derived from an EMBL/GenBank/DDBJ whole genome shotgun (WGS) entry which is preliminary data.</text>
</comment>
<dbReference type="AlphaFoldDB" id="X0VT36"/>
<dbReference type="Gene3D" id="3.50.50.60">
    <property type="entry name" value="FAD/NAD(P)-binding domain"/>
    <property type="match status" value="1"/>
</dbReference>
<dbReference type="EMBL" id="BARS01035704">
    <property type="protein sequence ID" value="GAG21574.1"/>
    <property type="molecule type" value="Genomic_DNA"/>
</dbReference>